<accession>A0ABY9IYG6</accession>
<evidence type="ECO:0000313" key="4">
    <source>
        <dbReference type="EMBL" id="WLQ60345.1"/>
    </source>
</evidence>
<dbReference type="RefSeq" id="WP_306069364.1">
    <property type="nucleotide sequence ID" value="NZ_CP120988.1"/>
</dbReference>
<dbReference type="EMBL" id="CP120988">
    <property type="protein sequence ID" value="WLQ60345.1"/>
    <property type="molecule type" value="Genomic_DNA"/>
</dbReference>
<proteinExistence type="predicted"/>
<dbReference type="PANTHER" id="PTHR46797">
    <property type="entry name" value="HTH-TYPE TRANSCRIPTIONAL REGULATOR"/>
    <property type="match status" value="1"/>
</dbReference>
<organism evidence="4 5">
    <name type="scientific">Streptomyces poriferorum</name>
    <dbReference type="NCBI Taxonomy" id="2798799"/>
    <lineage>
        <taxon>Bacteria</taxon>
        <taxon>Bacillati</taxon>
        <taxon>Actinomycetota</taxon>
        <taxon>Actinomycetes</taxon>
        <taxon>Kitasatosporales</taxon>
        <taxon>Streptomycetaceae</taxon>
        <taxon>Streptomyces</taxon>
    </lineage>
</organism>
<keyword evidence="5" id="KW-1185">Reference proteome</keyword>
<dbReference type="InterPro" id="IPR050807">
    <property type="entry name" value="TransReg_Diox_bact_type"/>
</dbReference>
<dbReference type="Gene3D" id="1.10.260.40">
    <property type="entry name" value="lambda repressor-like DNA-binding domains"/>
    <property type="match status" value="1"/>
</dbReference>
<dbReference type="CDD" id="cd00093">
    <property type="entry name" value="HTH_XRE"/>
    <property type="match status" value="1"/>
</dbReference>
<keyword evidence="1" id="KW-0238">DNA-binding</keyword>
<dbReference type="InterPro" id="IPR014710">
    <property type="entry name" value="RmlC-like_jellyroll"/>
</dbReference>
<sequence length="121" mass="12809">MEPAQEVGELLRRLRRRSGLSLSELARRSGAGKATLSELERGRRDPSLETLYAPTTALDAPLSMVVGPAPPTGGTARVGPATAPFEVSPGGHARRAADVPHQYEAVGRDAEGVLVVRYPVE</sequence>
<feature type="domain" description="HTH cro/C1-type" evidence="3">
    <location>
        <begin position="11"/>
        <end position="65"/>
    </location>
</feature>
<feature type="region of interest" description="Disordered" evidence="2">
    <location>
        <begin position="63"/>
        <end position="96"/>
    </location>
</feature>
<dbReference type="InterPro" id="IPR001387">
    <property type="entry name" value="Cro/C1-type_HTH"/>
</dbReference>
<dbReference type="Gene3D" id="2.60.120.10">
    <property type="entry name" value="Jelly Rolls"/>
    <property type="match status" value="1"/>
</dbReference>
<dbReference type="InterPro" id="IPR010982">
    <property type="entry name" value="Lambda_DNA-bd_dom_sf"/>
</dbReference>
<dbReference type="Pfam" id="PF13560">
    <property type="entry name" value="HTH_31"/>
    <property type="match status" value="1"/>
</dbReference>
<dbReference type="SMART" id="SM00530">
    <property type="entry name" value="HTH_XRE"/>
    <property type="match status" value="1"/>
</dbReference>
<evidence type="ECO:0000259" key="3">
    <source>
        <dbReference type="PROSITE" id="PS50943"/>
    </source>
</evidence>
<dbReference type="PANTHER" id="PTHR46797:SF1">
    <property type="entry name" value="METHYLPHOSPHONATE SYNTHASE"/>
    <property type="match status" value="1"/>
</dbReference>
<protein>
    <submittedName>
        <fullName evidence="4">Helix-turn-helix transcriptional regulator</fullName>
    </submittedName>
</protein>
<evidence type="ECO:0000256" key="2">
    <source>
        <dbReference type="SAM" id="MobiDB-lite"/>
    </source>
</evidence>
<dbReference type="PROSITE" id="PS50943">
    <property type="entry name" value="HTH_CROC1"/>
    <property type="match status" value="1"/>
</dbReference>
<dbReference type="Proteomes" id="UP001235744">
    <property type="component" value="Chromosome"/>
</dbReference>
<dbReference type="SUPFAM" id="SSF47413">
    <property type="entry name" value="lambda repressor-like DNA-binding domains"/>
    <property type="match status" value="1"/>
</dbReference>
<reference evidence="4 5" key="1">
    <citation type="submission" date="2023-03" db="EMBL/GenBank/DDBJ databases">
        <title>Isolation and description of six Streptomyces strains from soil environments, able to metabolize different microbial glucans.</title>
        <authorList>
            <person name="Widen T."/>
            <person name="Larsbrink J."/>
        </authorList>
    </citation>
    <scope>NUCLEOTIDE SEQUENCE [LARGE SCALE GENOMIC DNA]</scope>
    <source>
        <strain evidence="4 5">Alt2</strain>
    </source>
</reference>
<feature type="compositionally biased region" description="Basic and acidic residues" evidence="2">
    <location>
        <begin position="38"/>
        <end position="47"/>
    </location>
</feature>
<evidence type="ECO:0000313" key="5">
    <source>
        <dbReference type="Proteomes" id="UP001235744"/>
    </source>
</evidence>
<evidence type="ECO:0000256" key="1">
    <source>
        <dbReference type="ARBA" id="ARBA00023125"/>
    </source>
</evidence>
<gene>
    <name evidence="4" type="ORF">P8A19_35185</name>
</gene>
<feature type="region of interest" description="Disordered" evidence="2">
    <location>
        <begin position="26"/>
        <end position="47"/>
    </location>
</feature>
<name>A0ABY9IYG6_9ACTN</name>